<feature type="transmembrane region" description="Helical" evidence="6">
    <location>
        <begin position="147"/>
        <end position="170"/>
    </location>
</feature>
<evidence type="ECO:0000256" key="1">
    <source>
        <dbReference type="ARBA" id="ARBA00004651"/>
    </source>
</evidence>
<comment type="subcellular location">
    <subcellularLocation>
        <location evidence="1 6">Cell membrane</location>
        <topology evidence="1 6">Multi-pass membrane protein</topology>
    </subcellularLocation>
</comment>
<evidence type="ECO:0000256" key="6">
    <source>
        <dbReference type="PIRNR" id="PIRNR018968"/>
    </source>
</evidence>
<feature type="domain" description="ABC3 transporter permease C-terminal" evidence="7">
    <location>
        <begin position="577"/>
        <end position="678"/>
    </location>
</feature>
<dbReference type="Pfam" id="PF02687">
    <property type="entry name" value="FtsX"/>
    <property type="match status" value="2"/>
</dbReference>
<dbReference type="InterPro" id="IPR003838">
    <property type="entry name" value="ABC3_permease_C"/>
</dbReference>
<dbReference type="GO" id="GO:0055085">
    <property type="term" value="P:transmembrane transport"/>
    <property type="evidence" value="ECO:0007669"/>
    <property type="project" value="UniProtKB-UniRule"/>
</dbReference>
<accession>A0A940PE40</accession>
<dbReference type="RefSeq" id="WP_209532756.1">
    <property type="nucleotide sequence ID" value="NZ_JAEEGA010000026.1"/>
</dbReference>
<keyword evidence="4 6" id="KW-1133">Transmembrane helix</keyword>
<evidence type="ECO:0000256" key="3">
    <source>
        <dbReference type="ARBA" id="ARBA00022692"/>
    </source>
</evidence>
<keyword evidence="5 6" id="KW-0472">Membrane</keyword>
<evidence type="ECO:0000256" key="2">
    <source>
        <dbReference type="ARBA" id="ARBA00022475"/>
    </source>
</evidence>
<feature type="transmembrane region" description="Helical" evidence="6">
    <location>
        <begin position="299"/>
        <end position="323"/>
    </location>
</feature>
<evidence type="ECO:0000256" key="4">
    <source>
        <dbReference type="ARBA" id="ARBA00022989"/>
    </source>
</evidence>
<proteinExistence type="inferred from homology"/>
<feature type="transmembrane region" description="Helical" evidence="6">
    <location>
        <begin position="55"/>
        <end position="80"/>
    </location>
</feature>
<protein>
    <submittedName>
        <fullName evidence="8">ABC transporter permease</fullName>
    </submittedName>
</protein>
<evidence type="ECO:0000259" key="7">
    <source>
        <dbReference type="Pfam" id="PF02687"/>
    </source>
</evidence>
<keyword evidence="2 6" id="KW-1003">Cell membrane</keyword>
<feature type="domain" description="ABC3 transporter permease C-terminal" evidence="7">
    <location>
        <begin position="61"/>
        <end position="170"/>
    </location>
</feature>
<feature type="transmembrane region" description="Helical" evidence="6">
    <location>
        <begin position="18"/>
        <end position="35"/>
    </location>
</feature>
<dbReference type="InterPro" id="IPR027022">
    <property type="entry name" value="ABC_permease_BceB-typ"/>
</dbReference>
<dbReference type="AlphaFoldDB" id="A0A940PE40"/>
<dbReference type="GO" id="GO:0005886">
    <property type="term" value="C:plasma membrane"/>
    <property type="evidence" value="ECO:0007669"/>
    <property type="project" value="UniProtKB-SubCell"/>
</dbReference>
<evidence type="ECO:0000313" key="8">
    <source>
        <dbReference type="EMBL" id="MBP1044356.1"/>
    </source>
</evidence>
<evidence type="ECO:0000256" key="5">
    <source>
        <dbReference type="ARBA" id="ARBA00023136"/>
    </source>
</evidence>
<feature type="transmembrane region" description="Helical" evidence="6">
    <location>
        <begin position="572"/>
        <end position="597"/>
    </location>
</feature>
<dbReference type="PIRSF" id="PIRSF018968">
    <property type="entry name" value="ABC_permease_BceB"/>
    <property type="match status" value="1"/>
</dbReference>
<gene>
    <name evidence="8" type="ORF">I6N95_25430</name>
</gene>
<keyword evidence="9" id="KW-1185">Reference proteome</keyword>
<dbReference type="Proteomes" id="UP000674938">
    <property type="component" value="Unassembled WGS sequence"/>
</dbReference>
<feature type="transmembrane region" description="Helical" evidence="6">
    <location>
        <begin position="199"/>
        <end position="217"/>
    </location>
</feature>
<dbReference type="EMBL" id="JAEEGA010000026">
    <property type="protein sequence ID" value="MBP1044356.1"/>
    <property type="molecule type" value="Genomic_DNA"/>
</dbReference>
<dbReference type="InterPro" id="IPR052536">
    <property type="entry name" value="ABC-4_Integral_Memb_Prot"/>
</dbReference>
<comment type="similarity">
    <text evidence="6">Belongs to the ABC-4 integral membrane protein family.</text>
</comment>
<dbReference type="PANTHER" id="PTHR46795:SF3">
    <property type="entry name" value="ABC TRANSPORTER PERMEASE"/>
    <property type="match status" value="1"/>
</dbReference>
<name>A0A940PE40_9ENTE</name>
<keyword evidence="6" id="KW-0813">Transport</keyword>
<feature type="transmembrane region" description="Helical" evidence="6">
    <location>
        <begin position="101"/>
        <end position="127"/>
    </location>
</feature>
<organism evidence="8 9">
    <name type="scientific">Vagococcus allomyrinae</name>
    <dbReference type="NCBI Taxonomy" id="2794353"/>
    <lineage>
        <taxon>Bacteria</taxon>
        <taxon>Bacillati</taxon>
        <taxon>Bacillota</taxon>
        <taxon>Bacilli</taxon>
        <taxon>Lactobacillales</taxon>
        <taxon>Enterococcaceae</taxon>
        <taxon>Vagococcus</taxon>
    </lineage>
</organism>
<dbReference type="PANTHER" id="PTHR46795">
    <property type="entry name" value="ABC TRANSPORTER PERMEASE-RELATED-RELATED"/>
    <property type="match status" value="1"/>
</dbReference>
<sequence>MILVNLAIKNVKTQLQSYLMYFVSMAFSVMVYYSFRSMSYDKNLVERIGVNNNLAGSLQAASIMIVLFILVFMFSANSFFLKKRKKEIGLYNLLGMRKLQISFLFFMENCVIGLVALGTGLLAGIIFSKLFAMLLIRAMYLELDSGFAFSLQAVQSTSLMFLLILSLVSLRSGRVVYRTKLVDLFKAMQKGDRIKKTTIFTWLMGLTGVGLLIYGYYQAVHIMTYSLYLNERTQSDMGFLYGIMLILAFCVLGSYLFFHGFTQIMISVLQQLKSYYYRDIHMVTTGGLRFHLKKNATTLGTIAVLSGTALAAIGGATNVYSFGMETVNMERPMDFVVDSRESEALKGVLADYPTFPVKDEVVLTLKQVAGSYEQTTFEYSSRQTGALSVLSLSNYNALQQVNPFLKKISLTNSAEVVLFDRLTGNPELLNEASFGPLVLQSMKEPLKIKEQRTDALGGFRTVRYNQSTIVVTDQLFDSLPAEGGYRLTMINVKNGADSGSLAEAVESRLPVRRYQQKVNVTFEQGQVAGQIQPEIEISEAAENRYDADQYERISLDSRYPALKDNRITFGTLVYIAIFLGVVFLFATGSIIMLKQLSEAEEEKMRYQMLRKIGVSRKMIANSVYRQNFLVFFAPLAIAYLHSKYALSALNYLIATSNNSLTWLSRGFLLVIYSGFYLGTAAAYNRIVNE</sequence>
<keyword evidence="3 6" id="KW-0812">Transmembrane</keyword>
<reference evidence="8" key="1">
    <citation type="submission" date="2020-12" db="EMBL/GenBank/DDBJ databases">
        <title>Vagococcus allomyrinae sp. nov. and Enterococcus lavae sp. nov., isolated from the larvae of Allomyrina dichotoma.</title>
        <authorList>
            <person name="Lee S.D."/>
        </authorList>
    </citation>
    <scope>NUCLEOTIDE SEQUENCE</scope>
    <source>
        <strain evidence="8">BWB3-3</strain>
    </source>
</reference>
<feature type="transmembrane region" description="Helical" evidence="6">
    <location>
        <begin position="662"/>
        <end position="683"/>
    </location>
</feature>
<comment type="caution">
    <text evidence="8">The sequence shown here is derived from an EMBL/GenBank/DDBJ whole genome shotgun (WGS) entry which is preliminary data.</text>
</comment>
<feature type="transmembrane region" description="Helical" evidence="6">
    <location>
        <begin position="618"/>
        <end position="642"/>
    </location>
</feature>
<feature type="transmembrane region" description="Helical" evidence="6">
    <location>
        <begin position="237"/>
        <end position="258"/>
    </location>
</feature>
<evidence type="ECO:0000313" key="9">
    <source>
        <dbReference type="Proteomes" id="UP000674938"/>
    </source>
</evidence>